<sequence length="88" mass="9504">MNMDETSDGSTESTRSRDLTAAGMSTEVLTKEGAGRLREIGVAHATAIVAEATVEQRLFTLQEKIIRFTMTPCFDRGPRMNGPCNGAP</sequence>
<gene>
    <name evidence="2" type="ORF">PM001_LOCUS22450</name>
    <name evidence="3" type="ORF">PM001_LOCUS31687</name>
</gene>
<evidence type="ECO:0000313" key="3">
    <source>
        <dbReference type="EMBL" id="CAK7946537.1"/>
    </source>
</evidence>
<organism evidence="2 4">
    <name type="scientific">Peronospora matthiolae</name>
    <dbReference type="NCBI Taxonomy" id="2874970"/>
    <lineage>
        <taxon>Eukaryota</taxon>
        <taxon>Sar</taxon>
        <taxon>Stramenopiles</taxon>
        <taxon>Oomycota</taxon>
        <taxon>Peronosporomycetes</taxon>
        <taxon>Peronosporales</taxon>
        <taxon>Peronosporaceae</taxon>
        <taxon>Peronospora</taxon>
    </lineage>
</organism>
<accession>A0AAV1US05</accession>
<evidence type="ECO:0000256" key="1">
    <source>
        <dbReference type="SAM" id="MobiDB-lite"/>
    </source>
</evidence>
<evidence type="ECO:0000313" key="4">
    <source>
        <dbReference type="Proteomes" id="UP001162060"/>
    </source>
</evidence>
<name>A0AAV1US05_9STRA</name>
<comment type="caution">
    <text evidence="2">The sequence shown here is derived from an EMBL/GenBank/DDBJ whole genome shotgun (WGS) entry which is preliminary data.</text>
</comment>
<dbReference type="EMBL" id="CAKLBY020000369">
    <property type="protein sequence ID" value="CAK7946537.1"/>
    <property type="molecule type" value="Genomic_DNA"/>
</dbReference>
<proteinExistence type="predicted"/>
<dbReference type="AlphaFoldDB" id="A0AAV1US05"/>
<protein>
    <submittedName>
        <fullName evidence="2">Uncharacterized protein</fullName>
    </submittedName>
</protein>
<evidence type="ECO:0000313" key="2">
    <source>
        <dbReference type="EMBL" id="CAK7937300.1"/>
    </source>
</evidence>
<feature type="region of interest" description="Disordered" evidence="1">
    <location>
        <begin position="1"/>
        <end position="26"/>
    </location>
</feature>
<dbReference type="EMBL" id="CAKLBY020000227">
    <property type="protein sequence ID" value="CAK7937300.1"/>
    <property type="molecule type" value="Genomic_DNA"/>
</dbReference>
<dbReference type="Proteomes" id="UP001162060">
    <property type="component" value="Unassembled WGS sequence"/>
</dbReference>
<reference evidence="2" key="1">
    <citation type="submission" date="2024-01" db="EMBL/GenBank/DDBJ databases">
        <authorList>
            <person name="Webb A."/>
        </authorList>
    </citation>
    <scope>NUCLEOTIDE SEQUENCE</scope>
    <source>
        <strain evidence="2">Pm1</strain>
    </source>
</reference>